<dbReference type="InterPro" id="IPR013766">
    <property type="entry name" value="Thioredoxin_domain"/>
</dbReference>
<sequence>MRIVALIALLIMSATAKAQNMPLRYTNSIDSINGSVIYRGLIGFDDLQKDTTFHWYTTGVADYTPKKKHIKKLKPALSAYSMVVVMGTWCGDSKDLIPKLHNVLMAAEYPMAKVTLYGVDRAKTAGNGIEKTYNITRVPTIILFDGTKEIGRITESVEKSMEADLRSIIEQQKKN</sequence>
<dbReference type="AlphaFoldDB" id="A0A2S7SU12"/>
<protein>
    <submittedName>
        <fullName evidence="3">Thiol reductase thioredoxin</fullName>
    </submittedName>
</protein>
<accession>A0A2S7SU12</accession>
<keyword evidence="1" id="KW-0732">Signal</keyword>
<dbReference type="Proteomes" id="UP000239872">
    <property type="component" value="Unassembled WGS sequence"/>
</dbReference>
<feature type="signal peptide" evidence="1">
    <location>
        <begin position="1"/>
        <end position="18"/>
    </location>
</feature>
<evidence type="ECO:0000259" key="2">
    <source>
        <dbReference type="Pfam" id="PF00085"/>
    </source>
</evidence>
<dbReference type="SUPFAM" id="SSF52833">
    <property type="entry name" value="Thioredoxin-like"/>
    <property type="match status" value="1"/>
</dbReference>
<dbReference type="Pfam" id="PF00085">
    <property type="entry name" value="Thioredoxin"/>
    <property type="match status" value="1"/>
</dbReference>
<name>A0A2S7SU12_9BACT</name>
<keyword evidence="4" id="KW-1185">Reference proteome</keyword>
<organism evidence="3 4">
    <name type="scientific">Flavipsychrobacter stenotrophus</name>
    <dbReference type="NCBI Taxonomy" id="2077091"/>
    <lineage>
        <taxon>Bacteria</taxon>
        <taxon>Pseudomonadati</taxon>
        <taxon>Bacteroidota</taxon>
        <taxon>Chitinophagia</taxon>
        <taxon>Chitinophagales</taxon>
        <taxon>Chitinophagaceae</taxon>
        <taxon>Flavipsychrobacter</taxon>
    </lineage>
</organism>
<feature type="domain" description="Thioredoxin" evidence="2">
    <location>
        <begin position="82"/>
        <end position="160"/>
    </location>
</feature>
<dbReference type="InterPro" id="IPR036249">
    <property type="entry name" value="Thioredoxin-like_sf"/>
</dbReference>
<dbReference type="Gene3D" id="3.40.30.10">
    <property type="entry name" value="Glutaredoxin"/>
    <property type="match status" value="1"/>
</dbReference>
<comment type="caution">
    <text evidence="3">The sequence shown here is derived from an EMBL/GenBank/DDBJ whole genome shotgun (WGS) entry which is preliminary data.</text>
</comment>
<dbReference type="CDD" id="cd02947">
    <property type="entry name" value="TRX_family"/>
    <property type="match status" value="1"/>
</dbReference>
<proteinExistence type="predicted"/>
<feature type="chain" id="PRO_5015455627" evidence="1">
    <location>
        <begin position="19"/>
        <end position="175"/>
    </location>
</feature>
<dbReference type="EMBL" id="PPSL01000003">
    <property type="protein sequence ID" value="PQJ10400.1"/>
    <property type="molecule type" value="Genomic_DNA"/>
</dbReference>
<evidence type="ECO:0000256" key="1">
    <source>
        <dbReference type="SAM" id="SignalP"/>
    </source>
</evidence>
<gene>
    <name evidence="3" type="ORF">CJD36_010505</name>
</gene>
<evidence type="ECO:0000313" key="4">
    <source>
        <dbReference type="Proteomes" id="UP000239872"/>
    </source>
</evidence>
<reference evidence="3 4" key="1">
    <citation type="submission" date="2018-01" db="EMBL/GenBank/DDBJ databases">
        <title>A novel member of the phylum Bacteroidetes isolated from glacier ice.</title>
        <authorList>
            <person name="Liu Q."/>
            <person name="Xin Y.-H."/>
        </authorList>
    </citation>
    <scope>NUCLEOTIDE SEQUENCE [LARGE SCALE GENOMIC DNA]</scope>
    <source>
        <strain evidence="3 4">RB1R16</strain>
    </source>
</reference>
<dbReference type="RefSeq" id="WP_105039128.1">
    <property type="nucleotide sequence ID" value="NZ_PPSL01000003.1"/>
</dbReference>
<dbReference type="OrthoDB" id="6398367at2"/>
<evidence type="ECO:0000313" key="3">
    <source>
        <dbReference type="EMBL" id="PQJ10400.1"/>
    </source>
</evidence>